<name>A0A846N0R6_9PROT</name>
<keyword evidence="1" id="KW-0808">Transferase</keyword>
<sequence length="283" mass="32242">MHGKLPSDETAQFQRLVAFFCALFSGPDPLASADCRDSFKTYVPHYYRDWFGPGVEGLTARHLKWFRRLSPVFDLPRGSSVLDFGGGYGMDSIFLASLGYKVTFYEVSIHHIGVAKALVAKYVEEFGPLDITFMHARKDPLPTGLDAVLLDEVAHHIEPVEEVFETAARMLRPGGSLFLLEPNFLSAPVQLHFFRVRGFKVVGLQWDIETGEVRPLGREHIRMLFDWVARARKFGFQRLHTDYVVPWLIRSARPSWPRRIVEHVPLLRDIAATHVTIHFAKNG</sequence>
<gene>
    <name evidence="1" type="ORF">FHS83_002816</name>
</gene>
<dbReference type="Gene3D" id="3.40.50.150">
    <property type="entry name" value="Vaccinia Virus protein VP39"/>
    <property type="match status" value="1"/>
</dbReference>
<dbReference type="Pfam" id="PF13489">
    <property type="entry name" value="Methyltransf_23"/>
    <property type="match status" value="1"/>
</dbReference>
<proteinExistence type="predicted"/>
<keyword evidence="2" id="KW-1185">Reference proteome</keyword>
<protein>
    <submittedName>
        <fullName evidence="1">SAM-dependent methyltransferase</fullName>
    </submittedName>
</protein>
<dbReference type="AlphaFoldDB" id="A0A846N0R6"/>
<dbReference type="CDD" id="cd02440">
    <property type="entry name" value="AdoMet_MTases"/>
    <property type="match status" value="1"/>
</dbReference>
<accession>A0A846N0R6</accession>
<evidence type="ECO:0000313" key="2">
    <source>
        <dbReference type="Proteomes" id="UP000570514"/>
    </source>
</evidence>
<dbReference type="InterPro" id="IPR029063">
    <property type="entry name" value="SAM-dependent_MTases_sf"/>
</dbReference>
<comment type="caution">
    <text evidence="1">The sequence shown here is derived from an EMBL/GenBank/DDBJ whole genome shotgun (WGS) entry which is preliminary data.</text>
</comment>
<dbReference type="Proteomes" id="UP000570514">
    <property type="component" value="Unassembled WGS sequence"/>
</dbReference>
<dbReference type="GO" id="GO:0032259">
    <property type="term" value="P:methylation"/>
    <property type="evidence" value="ECO:0007669"/>
    <property type="project" value="UniProtKB-KW"/>
</dbReference>
<dbReference type="SUPFAM" id="SSF53335">
    <property type="entry name" value="S-adenosyl-L-methionine-dependent methyltransferases"/>
    <property type="match status" value="1"/>
</dbReference>
<dbReference type="RefSeq" id="WP_167083581.1">
    <property type="nucleotide sequence ID" value="NZ_BAAADC010000001.1"/>
</dbReference>
<reference evidence="1 2" key="1">
    <citation type="submission" date="2020-03" db="EMBL/GenBank/DDBJ databases">
        <title>Genomic Encyclopedia of Type Strains, Phase IV (KMG-IV): sequencing the most valuable type-strain genomes for metagenomic binning, comparative biology and taxonomic classification.</title>
        <authorList>
            <person name="Goeker M."/>
        </authorList>
    </citation>
    <scope>NUCLEOTIDE SEQUENCE [LARGE SCALE GENOMIC DNA]</scope>
    <source>
        <strain evidence="1 2">DSM 19867</strain>
    </source>
</reference>
<organism evidence="1 2">
    <name type="scientific">Rhizomicrobium palustre</name>
    <dbReference type="NCBI Taxonomy" id="189966"/>
    <lineage>
        <taxon>Bacteria</taxon>
        <taxon>Pseudomonadati</taxon>
        <taxon>Pseudomonadota</taxon>
        <taxon>Alphaproteobacteria</taxon>
        <taxon>Micropepsales</taxon>
        <taxon>Micropepsaceae</taxon>
        <taxon>Rhizomicrobium</taxon>
    </lineage>
</organism>
<evidence type="ECO:0000313" key="1">
    <source>
        <dbReference type="EMBL" id="NIK89498.1"/>
    </source>
</evidence>
<dbReference type="EMBL" id="JAASRM010000001">
    <property type="protein sequence ID" value="NIK89498.1"/>
    <property type="molecule type" value="Genomic_DNA"/>
</dbReference>
<dbReference type="GO" id="GO:0008168">
    <property type="term" value="F:methyltransferase activity"/>
    <property type="evidence" value="ECO:0007669"/>
    <property type="project" value="UniProtKB-KW"/>
</dbReference>
<keyword evidence="1" id="KW-0489">Methyltransferase</keyword>